<organism evidence="3 4">
    <name type="scientific">Nocardia brasiliensis (strain ATCC 700358 / HUJEG-1)</name>
    <dbReference type="NCBI Taxonomy" id="1133849"/>
    <lineage>
        <taxon>Bacteria</taxon>
        <taxon>Bacillati</taxon>
        <taxon>Actinomycetota</taxon>
        <taxon>Actinomycetes</taxon>
        <taxon>Mycobacteriales</taxon>
        <taxon>Nocardiaceae</taxon>
        <taxon>Nocardia</taxon>
    </lineage>
</organism>
<dbReference type="Gene3D" id="3.90.550.10">
    <property type="entry name" value="Spore Coat Polysaccharide Biosynthesis Protein SpsA, Chain A"/>
    <property type="match status" value="1"/>
</dbReference>
<dbReference type="Pfam" id="PF00535">
    <property type="entry name" value="Glycos_transf_2"/>
    <property type="match status" value="1"/>
</dbReference>
<feature type="domain" description="Glycosyltransferase 2-like" evidence="2">
    <location>
        <begin position="45"/>
        <end position="219"/>
    </location>
</feature>
<evidence type="ECO:0000313" key="3">
    <source>
        <dbReference type="EMBL" id="AFU00290.1"/>
    </source>
</evidence>
<gene>
    <name evidence="3" type="ORF">O3I_011645</name>
</gene>
<accession>K0ETV9</accession>
<keyword evidence="4" id="KW-1185">Reference proteome</keyword>
<keyword evidence="3" id="KW-0808">Transferase</keyword>
<feature type="transmembrane region" description="Helical" evidence="1">
    <location>
        <begin position="274"/>
        <end position="300"/>
    </location>
</feature>
<dbReference type="RefSeq" id="WP_014983145.1">
    <property type="nucleotide sequence ID" value="NC_018681.1"/>
</dbReference>
<keyword evidence="1" id="KW-0472">Membrane</keyword>
<evidence type="ECO:0000256" key="1">
    <source>
        <dbReference type="SAM" id="Phobius"/>
    </source>
</evidence>
<dbReference type="eggNOG" id="COG1215">
    <property type="taxonomic scope" value="Bacteria"/>
</dbReference>
<dbReference type="Proteomes" id="UP000006304">
    <property type="component" value="Chromosome"/>
</dbReference>
<reference evidence="3 4" key="1">
    <citation type="journal article" date="2012" name="J. Bacteriol.">
        <title>Complete genome sequence of Nocardia brasiliensis HUJEG-1.</title>
        <authorList>
            <person name="Vera-Cabrera L."/>
            <person name="Ortiz-Lopez R."/>
            <person name="Elizondo-Gonzalez R."/>
            <person name="Perez-Maya A.A."/>
            <person name="Ocampo-Candiani J."/>
        </authorList>
    </citation>
    <scope>NUCLEOTIDE SEQUENCE [LARGE SCALE GENOMIC DNA]</scope>
    <source>
        <strain evidence="4">ATCC 700358</strain>
    </source>
</reference>
<dbReference type="InterPro" id="IPR029044">
    <property type="entry name" value="Nucleotide-diphossugar_trans"/>
</dbReference>
<dbReference type="KEGG" id="nbr:O3I_011645"/>
<keyword evidence="1" id="KW-0812">Transmembrane</keyword>
<dbReference type="InterPro" id="IPR001173">
    <property type="entry name" value="Glyco_trans_2-like"/>
</dbReference>
<dbReference type="AlphaFoldDB" id="K0ETV9"/>
<dbReference type="PANTHER" id="PTHR43646:SF3">
    <property type="entry name" value="SLR1566 PROTEIN"/>
    <property type="match status" value="1"/>
</dbReference>
<name>K0ETV9_NOCB7</name>
<dbReference type="PANTHER" id="PTHR43646">
    <property type="entry name" value="GLYCOSYLTRANSFERASE"/>
    <property type="match status" value="1"/>
</dbReference>
<keyword evidence="1" id="KW-1133">Transmembrane helix</keyword>
<dbReference type="STRING" id="1133849.O3I_011645"/>
<sequence>MADVGALLTSVGSGVALVGAGIAAYNWVTVRRLTAQADSVIEPVTVCVPARDEATRLPGLLADLRAQRGVARLRVSVLDDASTDDTYGVAFEAAAGDPRITVLRNDTEPADGWTGKAAACARLAQDVRTPVLVFLDADVRLAPDTIAAAVTELRRRRVALLSPWPFQRAESFAEALVQPLLCWSWAASLPITVANRSLRPSTAVACGQFLVFDTAAYRAVGGHGAVAASPTEDLDLARTLRRAGHSTALVAAGPLAATRMYRDATELEAGYIRWLWSAYGGTVTGGSLIGTLAALAFWVPPLAALRARTRRTGLLGYAAAITTRLLARSLERGAPPTPTDLAAAATHPLAVATYLRLWVRSHHTHRRGRLEWKGRPLPT</sequence>
<dbReference type="HOGENOM" id="CLU_038143_0_0_11"/>
<dbReference type="EMBL" id="CP003876">
    <property type="protein sequence ID" value="AFU00290.1"/>
    <property type="molecule type" value="Genomic_DNA"/>
</dbReference>
<evidence type="ECO:0000259" key="2">
    <source>
        <dbReference type="Pfam" id="PF00535"/>
    </source>
</evidence>
<evidence type="ECO:0000313" key="4">
    <source>
        <dbReference type="Proteomes" id="UP000006304"/>
    </source>
</evidence>
<dbReference type="GO" id="GO:0016740">
    <property type="term" value="F:transferase activity"/>
    <property type="evidence" value="ECO:0007669"/>
    <property type="project" value="UniProtKB-KW"/>
</dbReference>
<protein>
    <submittedName>
        <fullName evidence="3">Putative glycosyltransferase</fullName>
    </submittedName>
</protein>
<proteinExistence type="predicted"/>
<dbReference type="SUPFAM" id="SSF53448">
    <property type="entry name" value="Nucleotide-diphospho-sugar transferases"/>
    <property type="match status" value="1"/>
</dbReference>